<feature type="region of interest" description="Disordered" evidence="1">
    <location>
        <begin position="1"/>
        <end position="150"/>
    </location>
</feature>
<feature type="compositionally biased region" description="Polar residues" evidence="1">
    <location>
        <begin position="79"/>
        <end position="110"/>
    </location>
</feature>
<evidence type="ECO:0000313" key="3">
    <source>
        <dbReference type="EMBL" id="AWO70474.1"/>
    </source>
</evidence>
<organism evidence="2">
    <name type="scientific">Human herpesvirus 1</name>
    <name type="common">HHV-1</name>
    <name type="synonym">Human herpes simplex virus 1</name>
    <dbReference type="NCBI Taxonomy" id="10298"/>
    <lineage>
        <taxon>Viruses</taxon>
        <taxon>Duplodnaviria</taxon>
        <taxon>Heunggongvirae</taxon>
        <taxon>Peploviricota</taxon>
        <taxon>Herviviricetes</taxon>
        <taxon>Herpesvirales</taxon>
        <taxon>Orthoherpesviridae</taxon>
        <taxon>Alphaherpesvirinae</taxon>
        <taxon>Simplexvirus</taxon>
        <taxon>Simplexvirus humanalpha1</taxon>
    </lineage>
</organism>
<evidence type="ECO:0000313" key="2">
    <source>
        <dbReference type="EMBL" id="AWO69049.1"/>
    </source>
</evidence>
<organismHost>
    <name type="scientific">Homo sapiens</name>
    <name type="common">Human</name>
    <dbReference type="NCBI Taxonomy" id="9606"/>
</organismHost>
<proteinExistence type="predicted"/>
<feature type="region of interest" description="Disordered" evidence="1">
    <location>
        <begin position="172"/>
        <end position="232"/>
    </location>
</feature>
<dbReference type="EMBL" id="MH160358">
    <property type="protein sequence ID" value="AWO69049.1"/>
    <property type="molecule type" value="Genomic_DNA"/>
</dbReference>
<name>A0A2U9A3J2_HHV1</name>
<evidence type="ECO:0000256" key="1">
    <source>
        <dbReference type="SAM" id="MobiDB-lite"/>
    </source>
</evidence>
<feature type="compositionally biased region" description="Polar residues" evidence="1">
    <location>
        <begin position="118"/>
        <end position="134"/>
    </location>
</feature>
<dbReference type="EMBL" id="MH160373">
    <property type="protein sequence ID" value="AWO70474.1"/>
    <property type="molecule type" value="Genomic_DNA"/>
</dbReference>
<reference evidence="2" key="1">
    <citation type="journal article" date="2018" name="J. ISSAAS">
        <title>Ultrasensitive capture of human herpes simplex virus genomes directly from clinical samples reveals extraordinarily limited evolution in cell culture.</title>
        <authorList>
            <person name="Greninger A.L."/>
            <person name="Roychoudhury P."/>
            <person name="Xie H."/>
            <person name="Casto A."/>
            <person name="Cent A."/>
            <person name="Pepper G."/>
            <person name="Koelle D.M."/>
            <person name="Huang M.-L."/>
            <person name="Wald A."/>
            <person name="Johnston C."/>
            <person name="Jerome K.R."/>
        </authorList>
    </citation>
    <scope>NUCLEOTIDE SEQUENCE</scope>
    <source>
        <strain evidence="2">HSV1-CULTURE-H5</strain>
        <strain evidence="3">HSV1-ORIGINAL-H5</strain>
    </source>
</reference>
<accession>A0A2U9A3J2</accession>
<sequence>MRGGTGSPGVASVNSVGARLPGPNEPSAPTRSAGPGVGFGTEGLWSSGARWYTGCPGNSSPDRREASNGRPRIARARKGSSSVALAARTSSPPATNGSSSVASLPTNRTSGGPGGSGFSHNTATGVMEMSTSTRHGGPRARGRSAMSADRRGSCAARHAFSIGFRSACRRRTAHVSMSDDTASRKAASGPRARESNSVRHSSSSDSREKAVVLRSATTTGAPRRTAASTRSMAVTRAAGVRWVAAAGTATCWPMGR</sequence>
<feature type="compositionally biased region" description="Low complexity" evidence="1">
    <location>
        <begin position="214"/>
        <end position="232"/>
    </location>
</feature>
<protein>
    <submittedName>
        <fullName evidence="2">Uncharacterized protein</fullName>
    </submittedName>
</protein>